<dbReference type="InterPro" id="IPR035965">
    <property type="entry name" value="PAS-like_dom_sf"/>
</dbReference>
<dbReference type="Proteomes" id="UP000231987">
    <property type="component" value="Unassembled WGS sequence"/>
</dbReference>
<feature type="domain" description="PAC" evidence="18">
    <location>
        <begin position="109"/>
        <end position="161"/>
    </location>
</feature>
<keyword evidence="16" id="KW-0675">Receptor</keyword>
<evidence type="ECO:0000256" key="3">
    <source>
        <dbReference type="ARBA" id="ARBA00021740"/>
    </source>
</evidence>
<dbReference type="Gene3D" id="3.30.565.10">
    <property type="entry name" value="Histidine kinase-like ATPase, C-terminal domain"/>
    <property type="match status" value="1"/>
</dbReference>
<keyword evidence="12 19" id="KW-0418">Kinase</keyword>
<dbReference type="GO" id="GO:0009881">
    <property type="term" value="F:photoreceptor activity"/>
    <property type="evidence" value="ECO:0007669"/>
    <property type="project" value="UniProtKB-KW"/>
</dbReference>
<evidence type="ECO:0000256" key="2">
    <source>
        <dbReference type="ARBA" id="ARBA00012438"/>
    </source>
</evidence>
<evidence type="ECO:0000256" key="13">
    <source>
        <dbReference type="ARBA" id="ARBA00022840"/>
    </source>
</evidence>
<feature type="domain" description="PAC" evidence="18">
    <location>
        <begin position="359"/>
        <end position="411"/>
    </location>
</feature>
<sequence>MKSREGLVFMSNVEEFPLTGRVLTEYEALITSAPTALDAIPGAVYVCDHEGWLVRYNAEAAELWGRQPSLSSPRERFCGSERLFLPDGALLEHQDCPMAKAVKNGVSTRNAEVIIERPDGSRIFALVNIRPLRDHRGAIQGAINCFQDISQQKRIEAEVIRKSKDLEDFFENSAIGLHIVSAAGIILRANKAELELLGYPADEYVGRHIAEFHADRPVIGDILDRLSCGEKLDRYPARLRARDGSIKHVLITSNSRFDDGKFVNTRCFTTDVTSLYQSEDARRESEERLSATYQAATIGIAESDANGRLLRVNDAFCTMLGRSREQLLTMTFLDYTHEDDRGEEARSYARQVDGEIDTYAIRKRAVKPDGTVVYLDVYSSTVRDHAGRFRYGVRVLLDVTEAKRMDDRLRESEQHMRDLLEALPAAVYTTDAEGRITFFNKAAVEMAGRTPQIGDKWCVTWRLYRPDGTYLPHDQCPMAVALKEDRPVRGEQAVAERPDGTRVPFIPYPTPLHDVAGKLVGAVNMLVDISDREKAAEYAERLAAIVRFSDDAIVSKDTQGIIQTWNRGAERLFGYSAEEVIGKPINILIPPDRQDEEPGILERIRRDEHIDHYETVRIRKDGTLIDVSLTVSPLKDARGRVVGASKIARDITERRRSEEHRKLLINELNHRVKNTLATVQSLAAQTFRGVNASQDFGRFQSRLVALARAHDVLTRESWQGADLQEVLHATINPICVEPQQRVEASGPPIRLRPKMALALSMAFHELCTNAAKYGALTNDGGLIKVSWHVSDSESVSHLHLQWEEIGGPSVKVPARTGFGTRLLERALARELGGKVDLVFAPSGVRFHIEAPLA</sequence>
<dbReference type="InterPro" id="IPR036890">
    <property type="entry name" value="HATPase_C_sf"/>
</dbReference>
<keyword evidence="15" id="KW-0843">Virulence</keyword>
<dbReference type="PROSITE" id="PS50112">
    <property type="entry name" value="PAS"/>
    <property type="match status" value="4"/>
</dbReference>
<keyword evidence="8" id="KW-0288">FMN</keyword>
<dbReference type="PANTHER" id="PTHR41523:SF8">
    <property type="entry name" value="ETHYLENE RESPONSE SENSOR PROTEIN"/>
    <property type="match status" value="1"/>
</dbReference>
<evidence type="ECO:0000256" key="5">
    <source>
        <dbReference type="ARBA" id="ARBA00022553"/>
    </source>
</evidence>
<dbReference type="NCBIfam" id="TIGR00229">
    <property type="entry name" value="sensory_box"/>
    <property type="match status" value="5"/>
</dbReference>
<feature type="domain" description="PAC" evidence="18">
    <location>
        <begin position="488"/>
        <end position="541"/>
    </location>
</feature>
<protein>
    <recommendedName>
        <fullName evidence="3">Blue-light-activated histidine kinase</fullName>
        <ecNumber evidence="2">2.7.13.3</ecNumber>
    </recommendedName>
</protein>
<dbReference type="SMART" id="SM00091">
    <property type="entry name" value="PAS"/>
    <property type="match status" value="5"/>
</dbReference>
<dbReference type="EC" id="2.7.13.3" evidence="2"/>
<evidence type="ECO:0000256" key="7">
    <source>
        <dbReference type="ARBA" id="ARBA00022630"/>
    </source>
</evidence>
<dbReference type="AlphaFoldDB" id="A0A2J0YVV8"/>
<dbReference type="InterPro" id="IPR013656">
    <property type="entry name" value="PAS_4"/>
</dbReference>
<dbReference type="Pfam" id="PF08448">
    <property type="entry name" value="PAS_4"/>
    <property type="match status" value="3"/>
</dbReference>
<proteinExistence type="predicted"/>
<dbReference type="InterPro" id="IPR001610">
    <property type="entry name" value="PAC"/>
</dbReference>
<name>A0A2J0YVV8_RHIML</name>
<evidence type="ECO:0000256" key="11">
    <source>
        <dbReference type="ARBA" id="ARBA00022741"/>
    </source>
</evidence>
<evidence type="ECO:0000256" key="10">
    <source>
        <dbReference type="ARBA" id="ARBA00022737"/>
    </source>
</evidence>
<evidence type="ECO:0000256" key="15">
    <source>
        <dbReference type="ARBA" id="ARBA00023026"/>
    </source>
</evidence>
<evidence type="ECO:0000256" key="1">
    <source>
        <dbReference type="ARBA" id="ARBA00000085"/>
    </source>
</evidence>
<dbReference type="Pfam" id="PF07536">
    <property type="entry name" value="HWE_HK"/>
    <property type="match status" value="1"/>
</dbReference>
<feature type="domain" description="PAS" evidence="17">
    <location>
        <begin position="412"/>
        <end position="452"/>
    </location>
</feature>
<keyword evidence="14" id="KW-0157">Chromophore</keyword>
<dbReference type="SUPFAM" id="SSF55785">
    <property type="entry name" value="PYP-like sensor domain (PAS domain)"/>
    <property type="match status" value="5"/>
</dbReference>
<evidence type="ECO:0000259" key="17">
    <source>
        <dbReference type="PROSITE" id="PS50112"/>
    </source>
</evidence>
<evidence type="ECO:0000256" key="16">
    <source>
        <dbReference type="ARBA" id="ARBA00023170"/>
    </source>
</evidence>
<dbReference type="PROSITE" id="PS50113">
    <property type="entry name" value="PAC"/>
    <property type="match status" value="4"/>
</dbReference>
<evidence type="ECO:0000256" key="6">
    <source>
        <dbReference type="ARBA" id="ARBA00022606"/>
    </source>
</evidence>
<evidence type="ECO:0000256" key="12">
    <source>
        <dbReference type="ARBA" id="ARBA00022777"/>
    </source>
</evidence>
<comment type="catalytic activity">
    <reaction evidence="1">
        <text>ATP + protein L-histidine = ADP + protein N-phospho-L-histidine.</text>
        <dbReference type="EC" id="2.7.13.3"/>
    </reaction>
</comment>
<reference evidence="19 20" key="1">
    <citation type="submission" date="2017-06" db="EMBL/GenBank/DDBJ databases">
        <title>Ensifer strains isolated from leguminous trees and herbs display diverse denitrification phenotypes with some acting as strong N2O sinks.</title>
        <authorList>
            <person name="Woliy K."/>
            <person name="Mania D."/>
            <person name="Bakken L.R."/>
            <person name="Frostegard A."/>
        </authorList>
    </citation>
    <scope>NUCLEOTIDE SEQUENCE [LARGE SCALE GENOMIC DNA]</scope>
    <source>
        <strain evidence="19 20">AC50a</strain>
    </source>
</reference>
<evidence type="ECO:0000256" key="4">
    <source>
        <dbReference type="ARBA" id="ARBA00022543"/>
    </source>
</evidence>
<dbReference type="SMART" id="SM00911">
    <property type="entry name" value="HWE_HK"/>
    <property type="match status" value="1"/>
</dbReference>
<accession>A0A2J0YVV8</accession>
<keyword evidence="13" id="KW-0067">ATP-binding</keyword>
<dbReference type="GO" id="GO:0004673">
    <property type="term" value="F:protein histidine kinase activity"/>
    <property type="evidence" value="ECO:0007669"/>
    <property type="project" value="UniProtKB-EC"/>
</dbReference>
<dbReference type="InterPro" id="IPR000014">
    <property type="entry name" value="PAS"/>
</dbReference>
<dbReference type="SMART" id="SM00086">
    <property type="entry name" value="PAC"/>
    <property type="match status" value="4"/>
</dbReference>
<organism evidence="19 20">
    <name type="scientific">Rhizobium meliloti</name>
    <name type="common">Ensifer meliloti</name>
    <name type="synonym">Sinorhizobium meliloti</name>
    <dbReference type="NCBI Taxonomy" id="382"/>
    <lineage>
        <taxon>Bacteria</taxon>
        <taxon>Pseudomonadati</taxon>
        <taxon>Pseudomonadota</taxon>
        <taxon>Alphaproteobacteria</taxon>
        <taxon>Hyphomicrobiales</taxon>
        <taxon>Rhizobiaceae</taxon>
        <taxon>Sinorhizobium/Ensifer group</taxon>
        <taxon>Sinorhizobium</taxon>
    </lineage>
</organism>
<keyword evidence="11" id="KW-0547">Nucleotide-binding</keyword>
<evidence type="ECO:0000313" key="19">
    <source>
        <dbReference type="EMBL" id="PJR11932.1"/>
    </source>
</evidence>
<keyword evidence="7" id="KW-0285">Flavoprotein</keyword>
<dbReference type="InterPro" id="IPR011102">
    <property type="entry name" value="Sig_transdc_His_kinase_HWE"/>
</dbReference>
<gene>
    <name evidence="19" type="ORF">CEJ86_26205</name>
</gene>
<evidence type="ECO:0000313" key="20">
    <source>
        <dbReference type="Proteomes" id="UP000231987"/>
    </source>
</evidence>
<dbReference type="InterPro" id="IPR000700">
    <property type="entry name" value="PAS-assoc_C"/>
</dbReference>
<feature type="domain" description="PAS" evidence="17">
    <location>
        <begin position="285"/>
        <end position="355"/>
    </location>
</feature>
<dbReference type="InterPro" id="IPR013767">
    <property type="entry name" value="PAS_fold"/>
</dbReference>
<keyword evidence="9" id="KW-0808">Transferase</keyword>
<dbReference type="SUPFAM" id="SSF55874">
    <property type="entry name" value="ATPase domain of HSP90 chaperone/DNA topoisomerase II/histidine kinase"/>
    <property type="match status" value="1"/>
</dbReference>
<dbReference type="Pfam" id="PF00989">
    <property type="entry name" value="PAS"/>
    <property type="match status" value="2"/>
</dbReference>
<feature type="domain" description="PAS" evidence="17">
    <location>
        <begin position="162"/>
        <end position="212"/>
    </location>
</feature>
<keyword evidence="5" id="KW-0597">Phosphoprotein</keyword>
<evidence type="ECO:0000256" key="8">
    <source>
        <dbReference type="ARBA" id="ARBA00022643"/>
    </source>
</evidence>
<feature type="domain" description="PAC" evidence="18">
    <location>
        <begin position="611"/>
        <end position="663"/>
    </location>
</feature>
<dbReference type="CDD" id="cd00130">
    <property type="entry name" value="PAS"/>
    <property type="match status" value="5"/>
</dbReference>
<dbReference type="PANTHER" id="PTHR41523">
    <property type="entry name" value="TWO-COMPONENT SYSTEM SENSOR PROTEIN"/>
    <property type="match status" value="1"/>
</dbReference>
<dbReference type="GO" id="GO:0006355">
    <property type="term" value="P:regulation of DNA-templated transcription"/>
    <property type="evidence" value="ECO:0007669"/>
    <property type="project" value="InterPro"/>
</dbReference>
<dbReference type="EMBL" id="NJGD01000017">
    <property type="protein sequence ID" value="PJR11932.1"/>
    <property type="molecule type" value="Genomic_DNA"/>
</dbReference>
<dbReference type="Gene3D" id="3.30.450.20">
    <property type="entry name" value="PAS domain"/>
    <property type="match status" value="5"/>
</dbReference>
<keyword evidence="6" id="KW-0716">Sensory transduction</keyword>
<keyword evidence="4" id="KW-0600">Photoreceptor protein</keyword>
<evidence type="ECO:0000256" key="14">
    <source>
        <dbReference type="ARBA" id="ARBA00022991"/>
    </source>
</evidence>
<feature type="domain" description="PAS" evidence="17">
    <location>
        <begin position="538"/>
        <end position="608"/>
    </location>
</feature>
<evidence type="ECO:0000256" key="9">
    <source>
        <dbReference type="ARBA" id="ARBA00022679"/>
    </source>
</evidence>
<comment type="caution">
    <text evidence="19">The sequence shown here is derived from an EMBL/GenBank/DDBJ whole genome shotgun (WGS) entry which is preliminary data.</text>
</comment>
<dbReference type="GO" id="GO:0005524">
    <property type="term" value="F:ATP binding"/>
    <property type="evidence" value="ECO:0007669"/>
    <property type="project" value="UniProtKB-KW"/>
</dbReference>
<evidence type="ECO:0000259" key="18">
    <source>
        <dbReference type="PROSITE" id="PS50113"/>
    </source>
</evidence>
<keyword evidence="10" id="KW-0677">Repeat</keyword>